<evidence type="ECO:0000256" key="1">
    <source>
        <dbReference type="ARBA" id="ARBA00008558"/>
    </source>
</evidence>
<dbReference type="Gene3D" id="1.50.10.10">
    <property type="match status" value="1"/>
</dbReference>
<sequence>MERLQLEFSSWLNTPSHHHWLAAEGLRLLDFARASKLQEGFGHLDERGWLPDAPAQTLITARMTHSFALASVQGLPGFAALVDHGLAALAGSLRDAEQGGWYAVAHAADGDMGKAAYLHAFVALAASSAVAAGRPGAQALLDQAVEVILARFWSEEEGAMRESFDRLWSRAEPYRGANSNMHSVEAFLALADVTHDPHWLERALRIAERVIHQHAVPNQYRVIEHFHPDWSADLTYNQAQPADPFRPFGSTPGHAFEWARLLLHLEAALLDAVRPAPTWLLASARGLFEQACRTAWHADGAPGLVYTLDWSDKPVVRQRMHWVTAEAIAASAALLRRTGDAQYEHWYRDFWEYAAVHLLDREHGSWHHELDPCNKPSATVWAGKPDLYHALQAVLLPRVPLAPSLACNLARLGGQHIVTGW</sequence>
<dbReference type="KEGG" id="pez:HWQ56_05340"/>
<organism evidence="3 4">
    <name type="scientific">Pseudomonas eucalypticola</name>
    <dbReference type="NCBI Taxonomy" id="2599595"/>
    <lineage>
        <taxon>Bacteria</taxon>
        <taxon>Pseudomonadati</taxon>
        <taxon>Pseudomonadota</taxon>
        <taxon>Gammaproteobacteria</taxon>
        <taxon>Pseudomonadales</taxon>
        <taxon>Pseudomonadaceae</taxon>
        <taxon>Pseudomonas</taxon>
    </lineage>
</organism>
<name>A0A7D5D504_9PSED</name>
<comment type="similarity">
    <text evidence="1">Belongs to the N-acylglucosamine 2-epimerase family.</text>
</comment>
<dbReference type="InterPro" id="IPR008928">
    <property type="entry name" value="6-hairpin_glycosidase_sf"/>
</dbReference>
<protein>
    <submittedName>
        <fullName evidence="3">AGE family epimerase/isomerase</fullName>
    </submittedName>
</protein>
<dbReference type="Pfam" id="PF07221">
    <property type="entry name" value="GlcNAc_2-epim"/>
    <property type="match status" value="1"/>
</dbReference>
<dbReference type="RefSeq" id="WP_158154397.1">
    <property type="nucleotide sequence ID" value="NZ_CP056030.1"/>
</dbReference>
<dbReference type="SUPFAM" id="SSF48208">
    <property type="entry name" value="Six-hairpin glycosidases"/>
    <property type="match status" value="1"/>
</dbReference>
<keyword evidence="2 3" id="KW-0413">Isomerase</keyword>
<dbReference type="GO" id="GO:0016853">
    <property type="term" value="F:isomerase activity"/>
    <property type="evidence" value="ECO:0007669"/>
    <property type="project" value="UniProtKB-KW"/>
</dbReference>
<dbReference type="AlphaFoldDB" id="A0A7D5D504"/>
<dbReference type="GO" id="GO:0005975">
    <property type="term" value="P:carbohydrate metabolic process"/>
    <property type="evidence" value="ECO:0007669"/>
    <property type="project" value="InterPro"/>
</dbReference>
<dbReference type="EMBL" id="CP056030">
    <property type="protein sequence ID" value="QKZ03239.1"/>
    <property type="molecule type" value="Genomic_DNA"/>
</dbReference>
<evidence type="ECO:0000313" key="4">
    <source>
        <dbReference type="Proteomes" id="UP000509568"/>
    </source>
</evidence>
<dbReference type="InterPro" id="IPR010819">
    <property type="entry name" value="AGE/CE"/>
</dbReference>
<dbReference type="Proteomes" id="UP000509568">
    <property type="component" value="Chromosome"/>
</dbReference>
<keyword evidence="4" id="KW-1185">Reference proteome</keyword>
<dbReference type="PANTHER" id="PTHR15108">
    <property type="entry name" value="N-ACYLGLUCOSAMINE-2-EPIMERASE"/>
    <property type="match status" value="1"/>
</dbReference>
<evidence type="ECO:0000256" key="2">
    <source>
        <dbReference type="ARBA" id="ARBA00023235"/>
    </source>
</evidence>
<accession>A0A7D5D504</accession>
<evidence type="ECO:0000313" key="3">
    <source>
        <dbReference type="EMBL" id="QKZ03239.1"/>
    </source>
</evidence>
<reference evidence="3 4" key="1">
    <citation type="submission" date="2020-06" db="EMBL/GenBank/DDBJ databases">
        <title>Pseudomonas eucalypticola sp. nov., an endophyte of Eucalyptus dunnii leaves with biocontrol ability of eucalyptus leaf blight.</title>
        <authorList>
            <person name="Liu Y."/>
            <person name="Song Z."/>
            <person name="Zeng H."/>
            <person name="Lu M."/>
            <person name="Wang X."/>
            <person name="Lian X."/>
            <person name="Zhang Q."/>
        </authorList>
    </citation>
    <scope>NUCLEOTIDE SEQUENCE [LARGE SCALE GENOMIC DNA]</scope>
    <source>
        <strain evidence="3 4">NP-1</strain>
    </source>
</reference>
<proteinExistence type="inferred from homology"/>
<dbReference type="InterPro" id="IPR012341">
    <property type="entry name" value="6hp_glycosidase-like_sf"/>
</dbReference>
<gene>
    <name evidence="3" type="ORF">HWQ56_05340</name>
</gene>